<evidence type="ECO:0000313" key="3">
    <source>
        <dbReference type="Proteomes" id="UP000267128"/>
    </source>
</evidence>
<dbReference type="InterPro" id="IPR043777">
    <property type="entry name" value="DUF5719"/>
</dbReference>
<comment type="caution">
    <text evidence="2">The sequence shown here is derived from an EMBL/GenBank/DDBJ whole genome shotgun (WGS) entry which is preliminary data.</text>
</comment>
<keyword evidence="1" id="KW-0812">Transmembrane</keyword>
<dbReference type="Proteomes" id="UP000267128">
    <property type="component" value="Unassembled WGS sequence"/>
</dbReference>
<keyword evidence="1" id="KW-0472">Membrane</keyword>
<keyword evidence="1" id="KW-1133">Transmembrane helix</keyword>
<dbReference type="AlphaFoldDB" id="A0A3N0CHT6"/>
<evidence type="ECO:0000313" key="2">
    <source>
        <dbReference type="EMBL" id="RNL63047.1"/>
    </source>
</evidence>
<name>A0A3N0CHT6_9ACTN</name>
<dbReference type="EMBL" id="RJSE01000007">
    <property type="protein sequence ID" value="RNL63047.1"/>
    <property type="molecule type" value="Genomic_DNA"/>
</dbReference>
<feature type="transmembrane region" description="Helical" evidence="1">
    <location>
        <begin position="21"/>
        <end position="39"/>
    </location>
</feature>
<sequence>MTTAPGRRATNRATTKPDRTAVLGVMLVGLTVVMLTLAGNTPSGIGRAVDPGSRVKLDERIFTCTGGIKGSVARTGDLTTGLSADLAVEAGPRRFDVDTDLAQGAFAGQQARTSKTLAWTPCPEPRARWWFVGAGAAAVTHDSVLTVSNPRSGAAVIDIDVFGPEGVVASPGLHGITLAAGATRSFDLARTAPLVGNLAFRVLAKRGLVAASVADRFALGGIGSEVDEWLPAQSLPAAEITLAGLPAKPTTAALMVVNPGEVDAIARVKVIGATGTFAPKDLLPVTIPPKSVATVPIRTVLDGTPMALQISASRPVTATVRSIKGGDVAFATGVRVIRGSTAVVLPDGSGQLVLSSLRTGAGLRVATYDAAGKVLGDRTVKVPARTSVPVRLPAKARYLRLVSDRADVVGGFVIEGERGITAAGVLPAIRSIRLPQVRPGW</sequence>
<dbReference type="Pfam" id="PF18986">
    <property type="entry name" value="DUF5719"/>
    <property type="match status" value="1"/>
</dbReference>
<dbReference type="RefSeq" id="WP_123228339.1">
    <property type="nucleotide sequence ID" value="NZ_RJSE01000007.1"/>
</dbReference>
<dbReference type="OrthoDB" id="3729011at2"/>
<evidence type="ECO:0000256" key="1">
    <source>
        <dbReference type="SAM" id="Phobius"/>
    </source>
</evidence>
<protein>
    <submittedName>
        <fullName evidence="2">Uncharacterized protein</fullName>
    </submittedName>
</protein>
<organism evidence="2 3">
    <name type="scientific">Nocardioides marmoriginsengisoli</name>
    <dbReference type="NCBI Taxonomy" id="661483"/>
    <lineage>
        <taxon>Bacteria</taxon>
        <taxon>Bacillati</taxon>
        <taxon>Actinomycetota</taxon>
        <taxon>Actinomycetes</taxon>
        <taxon>Propionibacteriales</taxon>
        <taxon>Nocardioidaceae</taxon>
        <taxon>Nocardioides</taxon>
    </lineage>
</organism>
<gene>
    <name evidence="2" type="ORF">EFK50_15140</name>
</gene>
<keyword evidence="3" id="KW-1185">Reference proteome</keyword>
<reference evidence="2 3" key="1">
    <citation type="submission" date="2018-11" db="EMBL/GenBank/DDBJ databases">
        <authorList>
            <person name="Li F."/>
        </authorList>
    </citation>
    <scope>NUCLEOTIDE SEQUENCE [LARGE SCALE GENOMIC DNA]</scope>
    <source>
        <strain evidence="2 3">Gsoil 097</strain>
    </source>
</reference>
<accession>A0A3N0CHT6</accession>
<proteinExistence type="predicted"/>